<keyword evidence="1" id="KW-0539">Nucleus</keyword>
<evidence type="ECO:0000256" key="1">
    <source>
        <dbReference type="ARBA" id="ARBA00023242"/>
    </source>
</evidence>
<dbReference type="InterPro" id="IPR036864">
    <property type="entry name" value="Zn2-C6_fun-type_DNA-bd_sf"/>
</dbReference>
<dbReference type="GO" id="GO:0008270">
    <property type="term" value="F:zinc ion binding"/>
    <property type="evidence" value="ECO:0007669"/>
    <property type="project" value="InterPro"/>
</dbReference>
<dbReference type="CDD" id="cd00067">
    <property type="entry name" value="GAL4"/>
    <property type="match status" value="1"/>
</dbReference>
<evidence type="ECO:0000313" key="4">
    <source>
        <dbReference type="EMBL" id="KAK0740196.1"/>
    </source>
</evidence>
<feature type="region of interest" description="Disordered" evidence="2">
    <location>
        <begin position="1"/>
        <end position="29"/>
    </location>
</feature>
<name>A0AA40EIZ1_9PEZI</name>
<protein>
    <submittedName>
        <fullName evidence="4">C6 zinc finger protein</fullName>
    </submittedName>
</protein>
<organism evidence="4 5">
    <name type="scientific">Schizothecium vesticola</name>
    <dbReference type="NCBI Taxonomy" id="314040"/>
    <lineage>
        <taxon>Eukaryota</taxon>
        <taxon>Fungi</taxon>
        <taxon>Dikarya</taxon>
        <taxon>Ascomycota</taxon>
        <taxon>Pezizomycotina</taxon>
        <taxon>Sordariomycetes</taxon>
        <taxon>Sordariomycetidae</taxon>
        <taxon>Sordariales</taxon>
        <taxon>Schizotheciaceae</taxon>
        <taxon>Schizothecium</taxon>
    </lineage>
</organism>
<dbReference type="Proteomes" id="UP001172155">
    <property type="component" value="Unassembled WGS sequence"/>
</dbReference>
<evidence type="ECO:0000313" key="5">
    <source>
        <dbReference type="Proteomes" id="UP001172155"/>
    </source>
</evidence>
<feature type="domain" description="Zn(2)-C6 fungal-type" evidence="3">
    <location>
        <begin position="32"/>
        <end position="62"/>
    </location>
</feature>
<comment type="caution">
    <text evidence="4">The sequence shown here is derived from an EMBL/GenBank/DDBJ whole genome shotgun (WGS) entry which is preliminary data.</text>
</comment>
<dbReference type="PRINTS" id="PR00755">
    <property type="entry name" value="AFLATOXINBRP"/>
</dbReference>
<dbReference type="InterPro" id="IPR001138">
    <property type="entry name" value="Zn2Cys6_DnaBD"/>
</dbReference>
<evidence type="ECO:0000259" key="3">
    <source>
        <dbReference type="PROSITE" id="PS50048"/>
    </source>
</evidence>
<dbReference type="InterPro" id="IPR053157">
    <property type="entry name" value="Sterol_Uptake_Regulator"/>
</dbReference>
<dbReference type="PROSITE" id="PS50048">
    <property type="entry name" value="ZN2_CY6_FUNGAL_2"/>
    <property type="match status" value="1"/>
</dbReference>
<reference evidence="4" key="1">
    <citation type="submission" date="2023-06" db="EMBL/GenBank/DDBJ databases">
        <title>Genome-scale phylogeny and comparative genomics of the fungal order Sordariales.</title>
        <authorList>
            <consortium name="Lawrence Berkeley National Laboratory"/>
            <person name="Hensen N."/>
            <person name="Bonometti L."/>
            <person name="Westerberg I."/>
            <person name="Brannstrom I.O."/>
            <person name="Guillou S."/>
            <person name="Cros-Aarteil S."/>
            <person name="Calhoun S."/>
            <person name="Haridas S."/>
            <person name="Kuo A."/>
            <person name="Mondo S."/>
            <person name="Pangilinan J."/>
            <person name="Riley R."/>
            <person name="LaButti K."/>
            <person name="Andreopoulos B."/>
            <person name="Lipzen A."/>
            <person name="Chen C."/>
            <person name="Yanf M."/>
            <person name="Daum C."/>
            <person name="Ng V."/>
            <person name="Clum A."/>
            <person name="Steindorff A."/>
            <person name="Ohm R."/>
            <person name="Martin F."/>
            <person name="Silar P."/>
            <person name="Natvig D."/>
            <person name="Lalanne C."/>
            <person name="Gautier V."/>
            <person name="Ament-velasquez S.L."/>
            <person name="Kruys A."/>
            <person name="Hutchinson M.I."/>
            <person name="Powell A.J."/>
            <person name="Barry K."/>
            <person name="Miller A.N."/>
            <person name="Grigoriev I.V."/>
            <person name="Debuchy R."/>
            <person name="Gladieux P."/>
            <person name="Thoren M.H."/>
            <person name="Johannesson H."/>
        </authorList>
    </citation>
    <scope>NUCLEOTIDE SEQUENCE</scope>
    <source>
        <strain evidence="4">SMH3187-1</strain>
    </source>
</reference>
<dbReference type="SUPFAM" id="SSF57701">
    <property type="entry name" value="Zn2/Cys6 DNA-binding domain"/>
    <property type="match status" value="1"/>
</dbReference>
<sequence>MPGGSPGGGSGSVSAASKQRMERRGHTKSRRGCYNCKRRRIKCQEAKPACGHCVKGGLKCEYPSSPVVVHQPQHQIPLFSLQDSSCKCSHKSPVVRFFQHFLVRGLPYHPIGSEHIWKHEVPCLSEKYEYLMHAILGLAASELMCNDPSLLAPAIEHRVKAIRAVKRALADAPKADTFEEGNALMATCFALTLQSVLVDDGMVEYMTFIRGIMIVAIHMYMKGATLLFGAALGEQAKDALQPYMAELPLVEQSWVEAAAGAIQGLRPLCQNDTEIKYWELILDMTEQLRVSSWEGYLSMGKHYGWWMLLPHDEFQRIVDPTRQTTVLLASHWIALKQIMAIITDTEAKASKEHDARQGNSSDGSGDHDVGRGLLRWLQYLNRLVDAEHMAYNVWPSWVEAELVRDPAAFGKTMP</sequence>
<dbReference type="EMBL" id="JAUKUD010000006">
    <property type="protein sequence ID" value="KAK0740196.1"/>
    <property type="molecule type" value="Genomic_DNA"/>
</dbReference>
<dbReference type="PANTHER" id="PTHR47784">
    <property type="entry name" value="STEROL UPTAKE CONTROL PROTEIN 2"/>
    <property type="match status" value="1"/>
</dbReference>
<gene>
    <name evidence="4" type="ORF">B0T18DRAFT_331061</name>
</gene>
<accession>A0AA40EIZ1</accession>
<dbReference type="GO" id="GO:0001228">
    <property type="term" value="F:DNA-binding transcription activator activity, RNA polymerase II-specific"/>
    <property type="evidence" value="ECO:0007669"/>
    <property type="project" value="TreeGrafter"/>
</dbReference>
<evidence type="ECO:0000256" key="2">
    <source>
        <dbReference type="SAM" id="MobiDB-lite"/>
    </source>
</evidence>
<dbReference type="PANTHER" id="PTHR47784:SF7">
    <property type="entry name" value="ZN(II)2CYS6 TRANSCRIPTION FACTOR (EUROFUNG)"/>
    <property type="match status" value="1"/>
</dbReference>
<dbReference type="Pfam" id="PF00172">
    <property type="entry name" value="Zn_clus"/>
    <property type="match status" value="1"/>
</dbReference>
<feature type="compositionally biased region" description="Gly residues" evidence="2">
    <location>
        <begin position="1"/>
        <end position="11"/>
    </location>
</feature>
<proteinExistence type="predicted"/>
<dbReference type="Gene3D" id="4.10.240.10">
    <property type="entry name" value="Zn(2)-C6 fungal-type DNA-binding domain"/>
    <property type="match status" value="1"/>
</dbReference>
<dbReference type="PROSITE" id="PS00463">
    <property type="entry name" value="ZN2_CY6_FUNGAL_1"/>
    <property type="match status" value="1"/>
</dbReference>
<dbReference type="SMART" id="SM00066">
    <property type="entry name" value="GAL4"/>
    <property type="match status" value="1"/>
</dbReference>
<dbReference type="AlphaFoldDB" id="A0AA40EIZ1"/>
<keyword evidence="5" id="KW-1185">Reference proteome</keyword>